<dbReference type="AlphaFoldDB" id="A0A9W7L6Q8"/>
<evidence type="ECO:0000313" key="1">
    <source>
        <dbReference type="EMBL" id="GMI34295.1"/>
    </source>
</evidence>
<reference evidence="1" key="1">
    <citation type="submission" date="2022-07" db="EMBL/GenBank/DDBJ databases">
        <title>Genome analysis of Parmales, a sister group of diatoms, reveals the evolutionary specialization of diatoms from phago-mixotrophs to photoautotrophs.</title>
        <authorList>
            <person name="Ban H."/>
            <person name="Sato S."/>
            <person name="Yoshikawa S."/>
            <person name="Kazumasa Y."/>
            <person name="Nakamura Y."/>
            <person name="Ichinomiya M."/>
            <person name="Saitoh K."/>
            <person name="Sato N."/>
            <person name="Blanc-Mathieu R."/>
            <person name="Endo H."/>
            <person name="Kuwata A."/>
            <person name="Ogata H."/>
        </authorList>
    </citation>
    <scope>NUCLEOTIDE SEQUENCE</scope>
</reference>
<dbReference type="EMBL" id="BRXZ01007802">
    <property type="protein sequence ID" value="GMI34295.1"/>
    <property type="molecule type" value="Genomic_DNA"/>
</dbReference>
<name>A0A9W7L6Q8_9STRA</name>
<sequence length="138" mass="14884">MAMGVGSKNQITRLVDDIMAETTVGGGNSTGPGSGGHNRLSQELKDLIVGSVEDLGVASSHYQSVEANNEKMFTIDGQYSIFDCYLKYFLQHEQESLASMGGTEAACMYFPGYTKDDELKPDGFVPPKLPIPGVPTRE</sequence>
<evidence type="ECO:0000313" key="2">
    <source>
        <dbReference type="Proteomes" id="UP001165082"/>
    </source>
</evidence>
<accession>A0A9W7L6Q8</accession>
<dbReference type="Proteomes" id="UP001165082">
    <property type="component" value="Unassembled WGS sequence"/>
</dbReference>
<protein>
    <submittedName>
        <fullName evidence="1">Uncharacterized protein</fullName>
    </submittedName>
</protein>
<keyword evidence="2" id="KW-1185">Reference proteome</keyword>
<comment type="caution">
    <text evidence="1">The sequence shown here is derived from an EMBL/GenBank/DDBJ whole genome shotgun (WGS) entry which is preliminary data.</text>
</comment>
<proteinExistence type="predicted"/>
<gene>
    <name evidence="1" type="ORF">TrRE_jg10804</name>
</gene>
<organism evidence="1 2">
    <name type="scientific">Triparma retinervis</name>
    <dbReference type="NCBI Taxonomy" id="2557542"/>
    <lineage>
        <taxon>Eukaryota</taxon>
        <taxon>Sar</taxon>
        <taxon>Stramenopiles</taxon>
        <taxon>Ochrophyta</taxon>
        <taxon>Bolidophyceae</taxon>
        <taxon>Parmales</taxon>
        <taxon>Triparmaceae</taxon>
        <taxon>Triparma</taxon>
    </lineage>
</organism>